<proteinExistence type="predicted"/>
<reference evidence="3" key="1">
    <citation type="journal article" date="2019" name="Int. J. Syst. Evol. Microbiol.">
        <title>The Global Catalogue of Microorganisms (GCM) 10K type strain sequencing project: providing services to taxonomists for standard genome sequencing and annotation.</title>
        <authorList>
            <consortium name="The Broad Institute Genomics Platform"/>
            <consortium name="The Broad Institute Genome Sequencing Center for Infectious Disease"/>
            <person name="Wu L."/>
            <person name="Ma J."/>
        </authorList>
    </citation>
    <scope>NUCLEOTIDE SEQUENCE [LARGE SCALE GENOMIC DNA]</scope>
    <source>
        <strain evidence="3">KCTC 42087</strain>
    </source>
</reference>
<name>A0ABW1ADJ5_9ACTN</name>
<feature type="region of interest" description="Disordered" evidence="1">
    <location>
        <begin position="1"/>
        <end position="28"/>
    </location>
</feature>
<accession>A0ABW1ADJ5</accession>
<protein>
    <recommendedName>
        <fullName evidence="4">DUF1707 domain-containing protein</fullName>
    </recommendedName>
</protein>
<keyword evidence="3" id="KW-1185">Reference proteome</keyword>
<evidence type="ECO:0008006" key="4">
    <source>
        <dbReference type="Google" id="ProtNLM"/>
    </source>
</evidence>
<feature type="compositionally biased region" description="Basic and acidic residues" evidence="1">
    <location>
        <begin position="1"/>
        <end position="25"/>
    </location>
</feature>
<comment type="caution">
    <text evidence="2">The sequence shown here is derived from an EMBL/GenBank/DDBJ whole genome shotgun (WGS) entry which is preliminary data.</text>
</comment>
<gene>
    <name evidence="2" type="ORF">ACFPZN_43875</name>
</gene>
<dbReference type="RefSeq" id="WP_378288737.1">
    <property type="nucleotide sequence ID" value="NZ_JBHSON010000091.1"/>
</dbReference>
<dbReference type="EMBL" id="JBHSON010000091">
    <property type="protein sequence ID" value="MFC5752595.1"/>
    <property type="molecule type" value="Genomic_DNA"/>
</dbReference>
<evidence type="ECO:0000313" key="3">
    <source>
        <dbReference type="Proteomes" id="UP001596074"/>
    </source>
</evidence>
<evidence type="ECO:0000313" key="2">
    <source>
        <dbReference type="EMBL" id="MFC5752595.1"/>
    </source>
</evidence>
<sequence length="129" mass="14494">MTDHERELAEAHRRGYREGYEEGRESTSGAADLKVEWLERRVKELEQKLDDATRVHEVDGGQAVEVDGYAYLWRGAEPLEVGDHVLLPENYVSRVKNGPGPTRGVVTRLGITYRGELATIIGRAPRDHG</sequence>
<evidence type="ECO:0000256" key="1">
    <source>
        <dbReference type="SAM" id="MobiDB-lite"/>
    </source>
</evidence>
<dbReference type="Proteomes" id="UP001596074">
    <property type="component" value="Unassembled WGS sequence"/>
</dbReference>
<organism evidence="2 3">
    <name type="scientific">Actinomadura rugatobispora</name>
    <dbReference type="NCBI Taxonomy" id="1994"/>
    <lineage>
        <taxon>Bacteria</taxon>
        <taxon>Bacillati</taxon>
        <taxon>Actinomycetota</taxon>
        <taxon>Actinomycetes</taxon>
        <taxon>Streptosporangiales</taxon>
        <taxon>Thermomonosporaceae</taxon>
        <taxon>Actinomadura</taxon>
    </lineage>
</organism>